<accession>A0A8S0ZFP8</accession>
<comment type="caution">
    <text evidence="2">The sequence shown here is derived from an EMBL/GenBank/DDBJ whole genome shotgun (WGS) entry which is preliminary data.</text>
</comment>
<dbReference type="Proteomes" id="UP000494106">
    <property type="component" value="Unassembled WGS sequence"/>
</dbReference>
<keyword evidence="4" id="KW-1185">Reference proteome</keyword>
<dbReference type="Proteomes" id="UP000494256">
    <property type="component" value="Unassembled WGS sequence"/>
</dbReference>
<evidence type="ECO:0000313" key="2">
    <source>
        <dbReference type="EMBL" id="CAB3231886.1"/>
    </source>
</evidence>
<dbReference type="AlphaFoldDB" id="A0A8S0ZFP8"/>
<protein>
    <recommendedName>
        <fullName evidence="1">PiggyBac transposable element-derived protein domain-containing protein</fullName>
    </recommendedName>
</protein>
<dbReference type="InterPro" id="IPR029526">
    <property type="entry name" value="PGBD"/>
</dbReference>
<evidence type="ECO:0000313" key="5">
    <source>
        <dbReference type="Proteomes" id="UP000494256"/>
    </source>
</evidence>
<proteinExistence type="predicted"/>
<feature type="domain" description="PiggyBac transposable element-derived protein" evidence="1">
    <location>
        <begin position="4"/>
        <end position="68"/>
    </location>
</feature>
<evidence type="ECO:0000313" key="3">
    <source>
        <dbReference type="EMBL" id="CAB3252415.1"/>
    </source>
</evidence>
<organism evidence="2 5">
    <name type="scientific">Arctia plantaginis</name>
    <name type="common">Wood tiger moth</name>
    <name type="synonym">Phalaena plantaginis</name>
    <dbReference type="NCBI Taxonomy" id="874455"/>
    <lineage>
        <taxon>Eukaryota</taxon>
        <taxon>Metazoa</taxon>
        <taxon>Ecdysozoa</taxon>
        <taxon>Arthropoda</taxon>
        <taxon>Hexapoda</taxon>
        <taxon>Insecta</taxon>
        <taxon>Pterygota</taxon>
        <taxon>Neoptera</taxon>
        <taxon>Endopterygota</taxon>
        <taxon>Lepidoptera</taxon>
        <taxon>Glossata</taxon>
        <taxon>Ditrysia</taxon>
        <taxon>Noctuoidea</taxon>
        <taxon>Erebidae</taxon>
        <taxon>Arctiinae</taxon>
        <taxon>Arctia</taxon>
    </lineage>
</organism>
<name>A0A8S0ZFP8_ARCPL</name>
<dbReference type="EMBL" id="CADEBD010000289">
    <property type="protein sequence ID" value="CAB3231886.1"/>
    <property type="molecule type" value="Genomic_DNA"/>
</dbReference>
<reference evidence="4 5" key="1">
    <citation type="submission" date="2020-04" db="EMBL/GenBank/DDBJ databases">
        <authorList>
            <person name="Wallbank WR R."/>
            <person name="Pardo Diaz C."/>
            <person name="Kozak K."/>
            <person name="Martin S."/>
            <person name="Jiggins C."/>
            <person name="Moest M."/>
            <person name="Warren A I."/>
            <person name="Byers J.R.P. K."/>
            <person name="Montejo-Kovacevich G."/>
            <person name="Yen C E."/>
        </authorList>
    </citation>
    <scope>NUCLEOTIDE SEQUENCE [LARGE SCALE GENOMIC DNA]</scope>
</reference>
<sequence>MVIRTNNYARMLKELFTAQLSRMTRWKDVSREELKTFFVVIIYMGLNPKPSNEHYWKLYVLYYNPLMHSGPTKFIPAFRISDKPGSTVVQLTEPLLDAGRIIVADNYYTTSPLAEYLKGRNTHLCGKIKEICQKKW</sequence>
<evidence type="ECO:0000259" key="1">
    <source>
        <dbReference type="Pfam" id="PF13843"/>
    </source>
</evidence>
<feature type="domain" description="PiggyBac transposable element-derived protein" evidence="1">
    <location>
        <begin position="81"/>
        <end position="130"/>
    </location>
</feature>
<dbReference type="Pfam" id="PF13843">
    <property type="entry name" value="DDE_Tnp_1_7"/>
    <property type="match status" value="2"/>
</dbReference>
<dbReference type="PANTHER" id="PTHR46599">
    <property type="entry name" value="PIGGYBAC TRANSPOSABLE ELEMENT-DERIVED PROTEIN 4"/>
    <property type="match status" value="1"/>
</dbReference>
<gene>
    <name evidence="3" type="ORF">APLA_LOCUS13516</name>
    <name evidence="2" type="ORF">APLA_LOCUS5379</name>
</gene>
<dbReference type="OrthoDB" id="5876240at2759"/>
<dbReference type="PANTHER" id="PTHR46599:SF3">
    <property type="entry name" value="PIGGYBAC TRANSPOSABLE ELEMENT-DERIVED PROTEIN 4"/>
    <property type="match status" value="1"/>
</dbReference>
<evidence type="ECO:0000313" key="4">
    <source>
        <dbReference type="Proteomes" id="UP000494106"/>
    </source>
</evidence>
<dbReference type="EMBL" id="CADEBC010000555">
    <property type="protein sequence ID" value="CAB3252415.1"/>
    <property type="molecule type" value="Genomic_DNA"/>
</dbReference>